<proteinExistence type="predicted"/>
<sequence length="214" mass="23572">MWPHSGSHSAQASVCSLRISNRAVNRRDDQRNTIELPKGISKGTSHLTVEMSLKKVTTCLWFDGQAEEAANLYTSVFANSKITFVQRYSDAGKETHGREPGTVMAVGFELNGHPFVGLNGGPQFRFSEAISFQIDCVDQAEVDHFWDKLGEGGDDAKSRCGWLADRFGVSWQVIPTVLKDMLAATDRARADRATKAMMGMKKLDIAVLQQAFDG</sequence>
<dbReference type="Pfam" id="PF06983">
    <property type="entry name" value="3-dmu-9_3-mt"/>
    <property type="match status" value="1"/>
</dbReference>
<dbReference type="Proteomes" id="UP001303473">
    <property type="component" value="Unassembled WGS sequence"/>
</dbReference>
<reference evidence="3" key="1">
    <citation type="journal article" date="2023" name="Mol. Phylogenet. Evol.">
        <title>Genome-scale phylogeny and comparative genomics of the fungal order Sordariales.</title>
        <authorList>
            <person name="Hensen N."/>
            <person name="Bonometti L."/>
            <person name="Westerberg I."/>
            <person name="Brannstrom I.O."/>
            <person name="Guillou S."/>
            <person name="Cros-Aarteil S."/>
            <person name="Calhoun S."/>
            <person name="Haridas S."/>
            <person name="Kuo A."/>
            <person name="Mondo S."/>
            <person name="Pangilinan J."/>
            <person name="Riley R."/>
            <person name="LaButti K."/>
            <person name="Andreopoulos B."/>
            <person name="Lipzen A."/>
            <person name="Chen C."/>
            <person name="Yan M."/>
            <person name="Daum C."/>
            <person name="Ng V."/>
            <person name="Clum A."/>
            <person name="Steindorff A."/>
            <person name="Ohm R.A."/>
            <person name="Martin F."/>
            <person name="Silar P."/>
            <person name="Natvig D.O."/>
            <person name="Lalanne C."/>
            <person name="Gautier V."/>
            <person name="Ament-Velasquez S.L."/>
            <person name="Kruys A."/>
            <person name="Hutchinson M.I."/>
            <person name="Powell A.J."/>
            <person name="Barry K."/>
            <person name="Miller A.N."/>
            <person name="Grigoriev I.V."/>
            <person name="Debuchy R."/>
            <person name="Gladieux P."/>
            <person name="Hiltunen Thoren M."/>
            <person name="Johannesson H."/>
        </authorList>
    </citation>
    <scope>NUCLEOTIDE SEQUENCE [LARGE SCALE GENOMIC DNA]</scope>
    <source>
        <strain evidence="3">CBS 340.73</strain>
    </source>
</reference>
<evidence type="ECO:0000313" key="3">
    <source>
        <dbReference type="Proteomes" id="UP001303473"/>
    </source>
</evidence>
<name>A0AAN6MZK3_9PEZI</name>
<gene>
    <name evidence="2" type="ORF">QBC46DRAFT_397031</name>
</gene>
<dbReference type="PANTHER" id="PTHR33990:SF2">
    <property type="entry name" value="PHNB-LIKE DOMAIN-CONTAINING PROTEIN"/>
    <property type="match status" value="1"/>
</dbReference>
<dbReference type="InterPro" id="IPR028973">
    <property type="entry name" value="PhnB-like"/>
</dbReference>
<protein>
    <submittedName>
        <fullName evidence="2">3-demethylubiquinone-9 3-methyltransferase-domain-containing protein</fullName>
    </submittedName>
</protein>
<dbReference type="PANTHER" id="PTHR33990">
    <property type="entry name" value="PROTEIN YJDN-RELATED"/>
    <property type="match status" value="1"/>
</dbReference>
<dbReference type="AlphaFoldDB" id="A0AAN6MZK3"/>
<evidence type="ECO:0000313" key="2">
    <source>
        <dbReference type="EMBL" id="KAK3935624.1"/>
    </source>
</evidence>
<organism evidence="2 3">
    <name type="scientific">Diplogelasinospora grovesii</name>
    <dbReference type="NCBI Taxonomy" id="303347"/>
    <lineage>
        <taxon>Eukaryota</taxon>
        <taxon>Fungi</taxon>
        <taxon>Dikarya</taxon>
        <taxon>Ascomycota</taxon>
        <taxon>Pezizomycotina</taxon>
        <taxon>Sordariomycetes</taxon>
        <taxon>Sordariomycetidae</taxon>
        <taxon>Sordariales</taxon>
        <taxon>Diplogelasinosporaceae</taxon>
        <taxon>Diplogelasinospora</taxon>
    </lineage>
</organism>
<dbReference type="CDD" id="cd06588">
    <property type="entry name" value="PhnB_like"/>
    <property type="match status" value="1"/>
</dbReference>
<dbReference type="SUPFAM" id="SSF54593">
    <property type="entry name" value="Glyoxalase/Bleomycin resistance protein/Dihydroxybiphenyl dioxygenase"/>
    <property type="match status" value="1"/>
</dbReference>
<dbReference type="EMBL" id="MU853914">
    <property type="protein sequence ID" value="KAK3935624.1"/>
    <property type="molecule type" value="Genomic_DNA"/>
</dbReference>
<keyword evidence="3" id="KW-1185">Reference proteome</keyword>
<feature type="domain" description="PhnB-like" evidence="1">
    <location>
        <begin position="54"/>
        <end position="174"/>
    </location>
</feature>
<evidence type="ECO:0000259" key="1">
    <source>
        <dbReference type="Pfam" id="PF06983"/>
    </source>
</evidence>
<accession>A0AAN6MZK3</accession>
<dbReference type="Gene3D" id="3.10.180.10">
    <property type="entry name" value="2,3-Dihydroxybiphenyl 1,2-Dioxygenase, domain 1"/>
    <property type="match status" value="1"/>
</dbReference>
<dbReference type="InterPro" id="IPR029068">
    <property type="entry name" value="Glyas_Bleomycin-R_OHBP_Dase"/>
</dbReference>
<comment type="caution">
    <text evidence="2">The sequence shown here is derived from an EMBL/GenBank/DDBJ whole genome shotgun (WGS) entry which is preliminary data.</text>
</comment>